<proteinExistence type="predicted"/>
<dbReference type="InterPro" id="IPR032482">
    <property type="entry name" value="DUF5054"/>
</dbReference>
<dbReference type="Gene3D" id="3.20.110.10">
    <property type="entry name" value="Glycoside hydrolase 38, N terminal domain"/>
    <property type="match status" value="1"/>
</dbReference>
<evidence type="ECO:0008006" key="3">
    <source>
        <dbReference type="Google" id="ProtNLM"/>
    </source>
</evidence>
<accession>A0ABX2Y4N7</accession>
<organism evidence="1 2">
    <name type="scientific">Oerskovia enterophila</name>
    <dbReference type="NCBI Taxonomy" id="43678"/>
    <lineage>
        <taxon>Bacteria</taxon>
        <taxon>Bacillati</taxon>
        <taxon>Actinomycetota</taxon>
        <taxon>Actinomycetes</taxon>
        <taxon>Micrococcales</taxon>
        <taxon>Cellulomonadaceae</taxon>
        <taxon>Oerskovia</taxon>
    </lineage>
</organism>
<dbReference type="EMBL" id="MAQA01000017">
    <property type="protein sequence ID" value="OCI31533.1"/>
    <property type="molecule type" value="Genomic_DNA"/>
</dbReference>
<evidence type="ECO:0000313" key="1">
    <source>
        <dbReference type="EMBL" id="OCI31533.1"/>
    </source>
</evidence>
<dbReference type="Pfam" id="PF16477">
    <property type="entry name" value="DUF5054"/>
    <property type="match status" value="1"/>
</dbReference>
<dbReference type="InterPro" id="IPR011330">
    <property type="entry name" value="Glyco_hydro/deAcase_b/a-brl"/>
</dbReference>
<evidence type="ECO:0000313" key="2">
    <source>
        <dbReference type="Proteomes" id="UP000093412"/>
    </source>
</evidence>
<dbReference type="CDD" id="cd10791">
    <property type="entry name" value="GH38N_AMII_like_1"/>
    <property type="match status" value="1"/>
</dbReference>
<dbReference type="SUPFAM" id="SSF88713">
    <property type="entry name" value="Glycoside hydrolase/deacetylase"/>
    <property type="match status" value="1"/>
</dbReference>
<dbReference type="InterPro" id="IPR027291">
    <property type="entry name" value="Glyco_hydro_38_N_sf"/>
</dbReference>
<name>A0ABX2Y4N7_9CELL</name>
<reference evidence="1 2" key="1">
    <citation type="submission" date="2016-06" db="EMBL/GenBank/DDBJ databases">
        <title>Genome sequence of Oerskovia enterophila DSM 43852.</title>
        <authorList>
            <person name="Poehlein A."/>
            <person name="Jag V."/>
            <person name="Bengelsdorf F.R."/>
            <person name="Daniel R."/>
            <person name="Duerre P."/>
        </authorList>
    </citation>
    <scope>NUCLEOTIDE SEQUENCE [LARGE SCALE GENOMIC DNA]</scope>
    <source>
        <strain evidence="1 2">DSM 43852</strain>
    </source>
</reference>
<dbReference type="Proteomes" id="UP000093412">
    <property type="component" value="Unassembled WGS sequence"/>
</dbReference>
<protein>
    <recommendedName>
        <fullName evidence="3">DUF5054 domain-containing protein</fullName>
    </recommendedName>
</protein>
<comment type="caution">
    <text evidence="1">The sequence shown here is derived from an EMBL/GenBank/DDBJ whole genome shotgun (WGS) entry which is preliminary data.</text>
</comment>
<keyword evidence="2" id="KW-1185">Reference proteome</keyword>
<sequence>MLATPLAQPGTRPPTDGPITTVHVVFKTHLDLGFTDTAANVTDRYVHEYLPRAIALAEELVRRGGAARFVWTTGSWLIHEALRLGDADGRAALERAIRAGHVTWHGLPMTTHTELMDAGLVEHGIAIGRSLDARFGHRTRAAKMTDVPGHTIGLVPFLARGGLDFLHLGVNGASAVPEVPEFFVWRAPDGSEVVVNYAQSYGATELGVAVVPGGTEALHLAHTGDNFGPPPVDEVEALFTELQAAYPGARVIASTLDAFSREAVAARATLPVLEQEIGDSWIHGVASDPVQTARLRALLRLRTEWVASGALVPGTQECDAFSDGLLLVPEHTWGEDLKTYLPDYVSYEKADFERARAADVVDPSGNPALFDEYAWAYTEHPSPQGLAYSAFERSWAEQRAHVDRALAALSPERRAEAEAAIAETRPAPGTGTGSSGTHVDLDATLDVGAYRVRFGPDGSLVSLVDPAGTDWAGPEHPLAAYRYETFDERDEARWMREYCRDMDENALWAVPDQSKPGLAIAERLPATTFAPRVVAGERSADGTGTVVTLQLALPDAACDTWGGPRDIRLTYRFPGDPGPVGITLDLRGKDASRLPEAGWLGFRPRTEPGDWRLTKIDTPVDPRSVVRNGNRSLHAVAEVTHTAARTFSLRPLDAALVAVGRPALLRFDNSLPDPDEGLHVNLHNNVWGTNFTMWFDDDLRFRFVLTLGDAR</sequence>
<dbReference type="RefSeq" id="WP_083201332.1">
    <property type="nucleotide sequence ID" value="NZ_MAQA01000017.1"/>
</dbReference>
<gene>
    <name evidence="1" type="ORF">OERS_18070</name>
</gene>